<evidence type="ECO:0000256" key="1">
    <source>
        <dbReference type="SAM" id="MobiDB-lite"/>
    </source>
</evidence>
<feature type="region of interest" description="Disordered" evidence="1">
    <location>
        <begin position="1"/>
        <end position="25"/>
    </location>
</feature>
<keyword evidence="3" id="KW-1185">Reference proteome</keyword>
<proteinExistence type="predicted"/>
<evidence type="ECO:0000313" key="2">
    <source>
        <dbReference type="EMBL" id="SCV05048.1"/>
    </source>
</evidence>
<protein>
    <submittedName>
        <fullName evidence="2">LANO_0G17326g1_1</fullName>
    </submittedName>
</protein>
<dbReference type="AlphaFoldDB" id="A0A1G4KKF6"/>
<dbReference type="OrthoDB" id="4066296at2759"/>
<sequence>MSSLEVRKESGSSQTETKPESSEQVVTVFDLATEIEQSLQKVMKDIEGNDQEFQEQYKAIERRLRSLER</sequence>
<reference evidence="3" key="1">
    <citation type="submission" date="2016-03" db="EMBL/GenBank/DDBJ databases">
        <authorList>
            <person name="Devillers Hugo."/>
        </authorList>
    </citation>
    <scope>NUCLEOTIDE SEQUENCE [LARGE SCALE GENOMIC DNA]</scope>
</reference>
<accession>A0A1G4KKF6</accession>
<organism evidence="2 3">
    <name type="scientific">Lachancea nothofagi CBS 11611</name>
    <dbReference type="NCBI Taxonomy" id="1266666"/>
    <lineage>
        <taxon>Eukaryota</taxon>
        <taxon>Fungi</taxon>
        <taxon>Dikarya</taxon>
        <taxon>Ascomycota</taxon>
        <taxon>Saccharomycotina</taxon>
        <taxon>Saccharomycetes</taxon>
        <taxon>Saccharomycetales</taxon>
        <taxon>Saccharomycetaceae</taxon>
        <taxon>Lachancea</taxon>
    </lineage>
</organism>
<gene>
    <name evidence="2" type="ORF">LANO_0G17326G</name>
</gene>
<feature type="compositionally biased region" description="Basic and acidic residues" evidence="1">
    <location>
        <begin position="1"/>
        <end position="10"/>
    </location>
</feature>
<evidence type="ECO:0000313" key="3">
    <source>
        <dbReference type="Proteomes" id="UP000189911"/>
    </source>
</evidence>
<dbReference type="Proteomes" id="UP000189911">
    <property type="component" value="Chromosome G"/>
</dbReference>
<dbReference type="EMBL" id="LT598453">
    <property type="protein sequence ID" value="SCV05048.1"/>
    <property type="molecule type" value="Genomic_DNA"/>
</dbReference>
<name>A0A1G4KKF6_9SACH</name>